<evidence type="ECO:0000313" key="3">
    <source>
        <dbReference type="Proteomes" id="UP000006853"/>
    </source>
</evidence>
<accession>A0A1G4KQQ9</accession>
<keyword evidence="1" id="KW-0175">Coiled coil</keyword>
<evidence type="ECO:0000313" key="2">
    <source>
        <dbReference type="EMBL" id="SCV12347.1"/>
    </source>
</evidence>
<reference evidence="2 3" key="1">
    <citation type="journal article" date="2011" name="J. Biotechnol.">
        <title>High-quality genome sequence of Pichia pastoris CBS7435.</title>
        <authorList>
            <person name="Kuberl A."/>
            <person name="Schneider J."/>
            <person name="Thallinger G.G."/>
            <person name="Anderl I."/>
            <person name="Wibberg D."/>
            <person name="Hajek T."/>
            <person name="Jaenicke S."/>
            <person name="Brinkrolf K."/>
            <person name="Goesmann A."/>
            <person name="Szczepanowski R."/>
            <person name="Puhler A."/>
            <person name="Schwab H."/>
            <person name="Glieder A."/>
            <person name="Pichler H."/>
        </authorList>
    </citation>
    <scope>NUCLEOTIDE SEQUENCE [LARGE SCALE GENOMIC DNA]</scope>
    <source>
        <strain evidence="3">ATCC 76273 / CBS 7435 / CECT 11047 / NRRL Y-11430 / Wegner 21-1</strain>
    </source>
</reference>
<name>A0A1G4KQQ9_KOMPC</name>
<proteinExistence type="predicted"/>
<dbReference type="AlphaFoldDB" id="A0A1G4KQQ9"/>
<keyword evidence="3" id="KW-1185">Reference proteome</keyword>
<feature type="coiled-coil region" evidence="1">
    <location>
        <begin position="9"/>
        <end position="36"/>
    </location>
</feature>
<dbReference type="EMBL" id="FR839631">
    <property type="protein sequence ID" value="SCV12347.1"/>
    <property type="molecule type" value="Genomic_DNA"/>
</dbReference>
<evidence type="ECO:0000256" key="1">
    <source>
        <dbReference type="SAM" id="Coils"/>
    </source>
</evidence>
<protein>
    <submittedName>
        <fullName evidence="2">Uncharacterized protein</fullName>
    </submittedName>
</protein>
<organism evidence="2 3">
    <name type="scientific">Komagataella phaffii (strain ATCC 76273 / CBS 7435 / CECT 11047 / NRRL Y-11430 / Wegner 21-1)</name>
    <name type="common">Yeast</name>
    <name type="synonym">Pichia pastoris</name>
    <dbReference type="NCBI Taxonomy" id="981350"/>
    <lineage>
        <taxon>Eukaryota</taxon>
        <taxon>Fungi</taxon>
        <taxon>Dikarya</taxon>
        <taxon>Ascomycota</taxon>
        <taxon>Saccharomycotina</taxon>
        <taxon>Pichiomycetes</taxon>
        <taxon>Pichiales</taxon>
        <taxon>Pichiaceae</taxon>
        <taxon>Komagataella</taxon>
    </lineage>
</organism>
<sequence length="42" mass="4986">MYKINSHVLLKKQEYIKDTEEEIKRLKNEFNAIVDGLQSGDF</sequence>
<dbReference type="Proteomes" id="UP000006853">
    <property type="component" value="Chromosome 4"/>
</dbReference>
<reference evidence="2 3" key="2">
    <citation type="journal article" date="2016" name="FEMS Yeast Res.">
        <title>Curation of the genome annotation of Pichia pastoris (Komagataella phaffii) CBS7435 from gene level to protein function.</title>
        <authorList>
            <person name="Valli M."/>
            <person name="Tatto N.E."/>
            <person name="Peymann A."/>
            <person name="Gruber C."/>
            <person name="Landes N."/>
            <person name="Ekker H."/>
            <person name="Thallinger G.G."/>
            <person name="Mattanovich D."/>
            <person name="Gasser B."/>
            <person name="Graf A.B."/>
        </authorList>
    </citation>
    <scope>GENOME REANNOTATION</scope>
    <source>
        <strain evidence="2 3">ATCC 76273 / CBS 7435 / CECT 11047 / NRRL Y-11430 / Wegner 21-1</strain>
    </source>
</reference>
<gene>
    <name evidence="2" type="ordered locus">PP7435_Chr4-1257</name>
</gene>